<dbReference type="PROSITE" id="PS50894">
    <property type="entry name" value="HPT"/>
    <property type="match status" value="1"/>
</dbReference>
<evidence type="ECO:0000256" key="9">
    <source>
        <dbReference type="PROSITE-ProRule" id="PRU00110"/>
    </source>
</evidence>
<dbReference type="SMART" id="SM00073">
    <property type="entry name" value="HPT"/>
    <property type="match status" value="1"/>
</dbReference>
<dbReference type="InterPro" id="IPR036890">
    <property type="entry name" value="HATPase_C_sf"/>
</dbReference>
<dbReference type="InterPro" id="IPR008207">
    <property type="entry name" value="Sig_transdc_His_kin_Hpt_dom"/>
</dbReference>
<feature type="domain" description="CheW-like" evidence="12">
    <location>
        <begin position="477"/>
        <end position="606"/>
    </location>
</feature>
<comment type="catalytic activity">
    <reaction evidence="1">
        <text>ATP + protein L-histidine = ADP + protein N-phospho-L-histidine.</text>
        <dbReference type="EC" id="2.7.13.3"/>
    </reaction>
</comment>
<dbReference type="SUPFAM" id="SSF47384">
    <property type="entry name" value="Homodimeric domain of signal transducing histidine kinase"/>
    <property type="match status" value="1"/>
</dbReference>
<dbReference type="GO" id="GO:0006935">
    <property type="term" value="P:chemotaxis"/>
    <property type="evidence" value="ECO:0007669"/>
    <property type="project" value="InterPro"/>
</dbReference>
<dbReference type="SUPFAM" id="SSF50341">
    <property type="entry name" value="CheW-like"/>
    <property type="match status" value="1"/>
</dbReference>
<evidence type="ECO:0000256" key="4">
    <source>
        <dbReference type="ARBA" id="ARBA00022553"/>
    </source>
</evidence>
<dbReference type="Gene3D" id="3.30.565.10">
    <property type="entry name" value="Histidine kinase-like ATPase, C-terminal domain"/>
    <property type="match status" value="1"/>
</dbReference>
<reference evidence="14 15" key="1">
    <citation type="submission" date="2018-01" db="EMBL/GenBank/DDBJ databases">
        <authorList>
            <person name="Fu G.-Y."/>
        </authorList>
    </citation>
    <scope>NUCLEOTIDE SEQUENCE [LARGE SCALE GENOMIC DNA]</scope>
    <source>
        <strain evidence="14 15">SY39</strain>
    </source>
</reference>
<dbReference type="SMART" id="SM00387">
    <property type="entry name" value="HATPase_c"/>
    <property type="match status" value="1"/>
</dbReference>
<dbReference type="CDD" id="cd16916">
    <property type="entry name" value="HATPase_CheA-like"/>
    <property type="match status" value="1"/>
</dbReference>
<keyword evidence="7" id="KW-0902">Two-component regulatory system</keyword>
<dbReference type="CDD" id="cd00088">
    <property type="entry name" value="HPT"/>
    <property type="match status" value="1"/>
</dbReference>
<dbReference type="PROSITE" id="PS50851">
    <property type="entry name" value="CHEW"/>
    <property type="match status" value="1"/>
</dbReference>
<dbReference type="KEGG" id="atw:C0099_05280"/>
<dbReference type="OrthoDB" id="9146932at2"/>
<dbReference type="InterPro" id="IPR051315">
    <property type="entry name" value="Bact_Chemotaxis_CheA"/>
</dbReference>
<evidence type="ECO:0000256" key="6">
    <source>
        <dbReference type="ARBA" id="ARBA00022777"/>
    </source>
</evidence>
<evidence type="ECO:0000259" key="12">
    <source>
        <dbReference type="PROSITE" id="PS50851"/>
    </source>
</evidence>
<evidence type="ECO:0000259" key="13">
    <source>
        <dbReference type="PROSITE" id="PS50894"/>
    </source>
</evidence>
<evidence type="ECO:0000256" key="7">
    <source>
        <dbReference type="ARBA" id="ARBA00023012"/>
    </source>
</evidence>
<dbReference type="Pfam" id="PF02518">
    <property type="entry name" value="HATPase_c"/>
    <property type="match status" value="1"/>
</dbReference>
<dbReference type="InterPro" id="IPR003594">
    <property type="entry name" value="HATPase_dom"/>
</dbReference>
<evidence type="ECO:0000256" key="1">
    <source>
        <dbReference type="ARBA" id="ARBA00000085"/>
    </source>
</evidence>
<dbReference type="AlphaFoldDB" id="A0A2I6S565"/>
<evidence type="ECO:0000256" key="10">
    <source>
        <dbReference type="SAM" id="MobiDB-lite"/>
    </source>
</evidence>
<dbReference type="PROSITE" id="PS50109">
    <property type="entry name" value="HIS_KIN"/>
    <property type="match status" value="1"/>
</dbReference>
<dbReference type="SUPFAM" id="SSF47226">
    <property type="entry name" value="Histidine-containing phosphotransfer domain, HPT domain"/>
    <property type="match status" value="1"/>
</dbReference>
<dbReference type="PRINTS" id="PR00344">
    <property type="entry name" value="BCTRLSENSOR"/>
</dbReference>
<dbReference type="FunFam" id="3.30.565.10:FF:000016">
    <property type="entry name" value="Chemotaxis protein CheA, putative"/>
    <property type="match status" value="1"/>
</dbReference>
<feature type="compositionally biased region" description="Basic and acidic residues" evidence="10">
    <location>
        <begin position="180"/>
        <end position="191"/>
    </location>
</feature>
<dbReference type="Gene3D" id="1.10.287.560">
    <property type="entry name" value="Histidine kinase CheA-like, homodimeric domain"/>
    <property type="match status" value="1"/>
</dbReference>
<dbReference type="InterPro" id="IPR036097">
    <property type="entry name" value="HisK_dim/P_sf"/>
</dbReference>
<evidence type="ECO:0000256" key="2">
    <source>
        <dbReference type="ARBA" id="ARBA00012438"/>
    </source>
</evidence>
<feature type="compositionally biased region" description="Basic and acidic residues" evidence="10">
    <location>
        <begin position="210"/>
        <end position="221"/>
    </location>
</feature>
<evidence type="ECO:0000313" key="15">
    <source>
        <dbReference type="Proteomes" id="UP000242205"/>
    </source>
</evidence>
<feature type="region of interest" description="Disordered" evidence="10">
    <location>
        <begin position="177"/>
        <end position="221"/>
    </location>
</feature>
<sequence length="635" mass="68113">MEDLLQDFLVEAGDLLSGVDNKLVDLERAPDDKGLLNDIFRGFHTIKGGAGFLNATELVALCHLTENLFDKLRNGELALTSEIMDAILDATATIRQMFSQLEQGVQPSAADPTLMERLSLAIEGKVEAVAAVAQAADPAAGKGDAAAAGDKSADSGAGPDWELLHAAATGGDVAATLPARPDEVKSEEEVIKQALGRRATDRPGGAGPSGRRETERQRDTSIRVDTARLDQVLNLSGEIGLTKNRLNALRSDILSGRTDNETLHALDLAVSQLDLLVSDLQNAVMKTRMQPIGRLFQKYPRIARDLARNLGKDVELELVGEETEIDKTMIEDLGDPIIHLIRNAVDHGVEDPAERRANGKPAKSVVRLEARQEGDHIVIIVADDGRGMSAERLRAKALEKGLITDEEASSLDERQSYNLIFLPGFSTMTEISDVSGRGVGMDVVRTNIQKLNGSIEITSQAAKGTSFVISLPLTLAILPVLLVRLGDQPFAVPLSMVREILPIAEDDIREVGGRATMVIRGEVLPVLPLVGLLGWPLKNRPQYGVLMQTAELSFILAVDTFAGREDAVIKSLDDFRPKGVAGVTTLANGQIVLILDMKELLSSAGDQRGISRKLLIAAKADKNAPKLTALAANAS</sequence>
<keyword evidence="15" id="KW-1185">Reference proteome</keyword>
<dbReference type="InterPro" id="IPR036061">
    <property type="entry name" value="CheW-like_dom_sf"/>
</dbReference>
<accession>A0A2I6S565</accession>
<dbReference type="GO" id="GO:0005737">
    <property type="term" value="C:cytoplasm"/>
    <property type="evidence" value="ECO:0007669"/>
    <property type="project" value="InterPro"/>
</dbReference>
<feature type="domain" description="HPt" evidence="13">
    <location>
        <begin position="1"/>
        <end position="101"/>
    </location>
</feature>
<dbReference type="Pfam" id="PF02895">
    <property type="entry name" value="H-kinase_dim"/>
    <property type="match status" value="1"/>
</dbReference>
<dbReference type="InterPro" id="IPR005467">
    <property type="entry name" value="His_kinase_dom"/>
</dbReference>
<name>A0A2I6S565_9RHOO</name>
<dbReference type="EMBL" id="CP025682">
    <property type="protein sequence ID" value="AUN94400.1"/>
    <property type="molecule type" value="Genomic_DNA"/>
</dbReference>
<dbReference type="InterPro" id="IPR036641">
    <property type="entry name" value="HPT_dom_sf"/>
</dbReference>
<keyword evidence="4 9" id="KW-0597">Phosphoprotein</keyword>
<dbReference type="Proteomes" id="UP000242205">
    <property type="component" value="Chromosome"/>
</dbReference>
<dbReference type="InterPro" id="IPR004358">
    <property type="entry name" value="Sig_transdc_His_kin-like_C"/>
</dbReference>
<dbReference type="Gene3D" id="1.20.120.160">
    <property type="entry name" value="HPT domain"/>
    <property type="match status" value="1"/>
</dbReference>
<evidence type="ECO:0000256" key="3">
    <source>
        <dbReference type="ARBA" id="ARBA00021495"/>
    </source>
</evidence>
<dbReference type="Pfam" id="PF01584">
    <property type="entry name" value="CheW"/>
    <property type="match status" value="1"/>
</dbReference>
<evidence type="ECO:0000259" key="11">
    <source>
        <dbReference type="PROSITE" id="PS50109"/>
    </source>
</evidence>
<dbReference type="FunFam" id="1.20.120.160:FF:000008">
    <property type="entry name" value="Chemotaxis sensor histidine kinase CheA"/>
    <property type="match status" value="1"/>
</dbReference>
<dbReference type="Pfam" id="PF01627">
    <property type="entry name" value="Hpt"/>
    <property type="match status" value="1"/>
</dbReference>
<dbReference type="SMART" id="SM01231">
    <property type="entry name" value="H-kinase_dim"/>
    <property type="match status" value="1"/>
</dbReference>
<dbReference type="GO" id="GO:0000155">
    <property type="term" value="F:phosphorelay sensor kinase activity"/>
    <property type="evidence" value="ECO:0007669"/>
    <property type="project" value="InterPro"/>
</dbReference>
<dbReference type="SUPFAM" id="SSF55874">
    <property type="entry name" value="ATPase domain of HSP90 chaperone/DNA topoisomerase II/histidine kinase"/>
    <property type="match status" value="1"/>
</dbReference>
<organism evidence="14 15">
    <name type="scientific">Pseudazoarcus pumilus</name>
    <dbReference type="NCBI Taxonomy" id="2067960"/>
    <lineage>
        <taxon>Bacteria</taxon>
        <taxon>Pseudomonadati</taxon>
        <taxon>Pseudomonadota</taxon>
        <taxon>Betaproteobacteria</taxon>
        <taxon>Rhodocyclales</taxon>
        <taxon>Zoogloeaceae</taxon>
        <taxon>Pseudazoarcus</taxon>
    </lineage>
</organism>
<gene>
    <name evidence="14" type="ORF">C0099_05280</name>
</gene>
<protein>
    <recommendedName>
        <fullName evidence="3">Chemotaxis protein CheA</fullName>
        <ecNumber evidence="2">2.7.13.3</ecNumber>
    </recommendedName>
</protein>
<dbReference type="InterPro" id="IPR002545">
    <property type="entry name" value="CheW-lke_dom"/>
</dbReference>
<evidence type="ECO:0000256" key="8">
    <source>
        <dbReference type="ARBA" id="ARBA00035100"/>
    </source>
</evidence>
<evidence type="ECO:0000256" key="5">
    <source>
        <dbReference type="ARBA" id="ARBA00022679"/>
    </source>
</evidence>
<evidence type="ECO:0000313" key="14">
    <source>
        <dbReference type="EMBL" id="AUN94400.1"/>
    </source>
</evidence>
<dbReference type="InterPro" id="IPR004105">
    <property type="entry name" value="CheA-like_dim"/>
</dbReference>
<keyword evidence="5" id="KW-0808">Transferase</keyword>
<dbReference type="SMART" id="SM00260">
    <property type="entry name" value="CheW"/>
    <property type="match status" value="1"/>
</dbReference>
<keyword evidence="6" id="KW-0418">Kinase</keyword>
<dbReference type="PANTHER" id="PTHR43395">
    <property type="entry name" value="SENSOR HISTIDINE KINASE CHEA"/>
    <property type="match status" value="1"/>
</dbReference>
<proteinExistence type="predicted"/>
<feature type="domain" description="Histidine kinase" evidence="11">
    <location>
        <begin position="234"/>
        <end position="475"/>
    </location>
</feature>
<dbReference type="EC" id="2.7.13.3" evidence="2"/>
<comment type="function">
    <text evidence="8">Involved in the transmission of sensory signals from the chemoreceptors to the flagellar motors. CheA is autophosphorylated; it can transfer its phosphate group to either CheB or CheY.</text>
</comment>
<dbReference type="InterPro" id="IPR037006">
    <property type="entry name" value="CheA-like_homodim_sf"/>
</dbReference>
<dbReference type="Gene3D" id="2.30.30.40">
    <property type="entry name" value="SH3 Domains"/>
    <property type="match status" value="1"/>
</dbReference>
<feature type="modified residue" description="Phosphohistidine" evidence="9">
    <location>
        <position position="44"/>
    </location>
</feature>
<dbReference type="PANTHER" id="PTHR43395:SF1">
    <property type="entry name" value="CHEMOTAXIS PROTEIN CHEA"/>
    <property type="match status" value="1"/>
</dbReference>